<gene>
    <name evidence="2" type="ORF">ASPSYDRAFT_86431</name>
</gene>
<organism evidence="2 3">
    <name type="scientific">Aspergillus sydowii CBS 593.65</name>
    <dbReference type="NCBI Taxonomy" id="1036612"/>
    <lineage>
        <taxon>Eukaryota</taxon>
        <taxon>Fungi</taxon>
        <taxon>Dikarya</taxon>
        <taxon>Ascomycota</taxon>
        <taxon>Pezizomycotina</taxon>
        <taxon>Eurotiomycetes</taxon>
        <taxon>Eurotiomycetidae</taxon>
        <taxon>Eurotiales</taxon>
        <taxon>Aspergillaceae</taxon>
        <taxon>Aspergillus</taxon>
        <taxon>Aspergillus subgen. Nidulantes</taxon>
    </lineage>
</organism>
<evidence type="ECO:0008006" key="4">
    <source>
        <dbReference type="Google" id="ProtNLM"/>
    </source>
</evidence>
<dbReference type="PANTHER" id="PTHR13282">
    <property type="entry name" value="PROTEIN FAM32A"/>
    <property type="match status" value="1"/>
</dbReference>
<keyword evidence="3" id="KW-1185">Reference proteome</keyword>
<feature type="compositionally biased region" description="Basic and acidic residues" evidence="1">
    <location>
        <begin position="88"/>
        <end position="117"/>
    </location>
</feature>
<dbReference type="GeneID" id="63767732"/>
<evidence type="ECO:0000313" key="3">
    <source>
        <dbReference type="Proteomes" id="UP000184356"/>
    </source>
</evidence>
<dbReference type="Pfam" id="PF08555">
    <property type="entry name" value="FAM32A"/>
    <property type="match status" value="1"/>
</dbReference>
<protein>
    <recommendedName>
        <fullName evidence="4">DUF1754-domain-containing protein</fullName>
    </recommendedName>
</protein>
<proteinExistence type="predicted"/>
<feature type="compositionally biased region" description="Gly residues" evidence="1">
    <location>
        <begin position="1"/>
        <end position="11"/>
    </location>
</feature>
<name>A0A1L9TTV0_9EURO</name>
<dbReference type="RefSeq" id="XP_040706584.1">
    <property type="nucleotide sequence ID" value="XM_040851659.1"/>
</dbReference>
<accession>A0A1L9TTV0</accession>
<dbReference type="GO" id="GO:0005730">
    <property type="term" value="C:nucleolus"/>
    <property type="evidence" value="ECO:0007669"/>
    <property type="project" value="TreeGrafter"/>
</dbReference>
<dbReference type="AlphaFoldDB" id="A0A1L9TTV0"/>
<dbReference type="Proteomes" id="UP000184356">
    <property type="component" value="Unassembled WGS sequence"/>
</dbReference>
<dbReference type="STRING" id="1036612.A0A1L9TTV0"/>
<feature type="region of interest" description="Disordered" evidence="1">
    <location>
        <begin position="1"/>
        <end position="117"/>
    </location>
</feature>
<sequence>MDEYSAGGGGKLKLKGAKVSDGRVKKKKSSKKSSSATTAAGAGGAEKEREKNSEAAGEERSSTGVLPGEEREEGDGSSTPQSQSHAPAKTEAEKRHEEMRRKRALERLKREGIKTHKERVEELNKYLSRLSEHHDMPKIGPG</sequence>
<reference evidence="3" key="1">
    <citation type="journal article" date="2017" name="Genome Biol.">
        <title>Comparative genomics reveals high biological diversity and specific adaptations in the industrially and medically important fungal genus Aspergillus.</title>
        <authorList>
            <person name="de Vries R.P."/>
            <person name="Riley R."/>
            <person name="Wiebenga A."/>
            <person name="Aguilar-Osorio G."/>
            <person name="Amillis S."/>
            <person name="Uchima C.A."/>
            <person name="Anderluh G."/>
            <person name="Asadollahi M."/>
            <person name="Askin M."/>
            <person name="Barry K."/>
            <person name="Battaglia E."/>
            <person name="Bayram O."/>
            <person name="Benocci T."/>
            <person name="Braus-Stromeyer S.A."/>
            <person name="Caldana C."/>
            <person name="Canovas D."/>
            <person name="Cerqueira G.C."/>
            <person name="Chen F."/>
            <person name="Chen W."/>
            <person name="Choi C."/>
            <person name="Clum A."/>
            <person name="Dos Santos R.A."/>
            <person name="Damasio A.R."/>
            <person name="Diallinas G."/>
            <person name="Emri T."/>
            <person name="Fekete E."/>
            <person name="Flipphi M."/>
            <person name="Freyberg S."/>
            <person name="Gallo A."/>
            <person name="Gournas C."/>
            <person name="Habgood R."/>
            <person name="Hainaut M."/>
            <person name="Harispe M.L."/>
            <person name="Henrissat B."/>
            <person name="Hilden K.S."/>
            <person name="Hope R."/>
            <person name="Hossain A."/>
            <person name="Karabika E."/>
            <person name="Karaffa L."/>
            <person name="Karanyi Z."/>
            <person name="Krasevec N."/>
            <person name="Kuo A."/>
            <person name="Kusch H."/>
            <person name="LaButti K."/>
            <person name="Lagendijk E.L."/>
            <person name="Lapidus A."/>
            <person name="Levasseur A."/>
            <person name="Lindquist E."/>
            <person name="Lipzen A."/>
            <person name="Logrieco A.F."/>
            <person name="MacCabe A."/>
            <person name="Maekelae M.R."/>
            <person name="Malavazi I."/>
            <person name="Melin P."/>
            <person name="Meyer V."/>
            <person name="Mielnichuk N."/>
            <person name="Miskei M."/>
            <person name="Molnar A.P."/>
            <person name="Mule G."/>
            <person name="Ngan C.Y."/>
            <person name="Orejas M."/>
            <person name="Orosz E."/>
            <person name="Ouedraogo J.P."/>
            <person name="Overkamp K.M."/>
            <person name="Park H.-S."/>
            <person name="Perrone G."/>
            <person name="Piumi F."/>
            <person name="Punt P.J."/>
            <person name="Ram A.F."/>
            <person name="Ramon A."/>
            <person name="Rauscher S."/>
            <person name="Record E."/>
            <person name="Riano-Pachon D.M."/>
            <person name="Robert V."/>
            <person name="Roehrig J."/>
            <person name="Ruller R."/>
            <person name="Salamov A."/>
            <person name="Salih N.S."/>
            <person name="Samson R.A."/>
            <person name="Sandor E."/>
            <person name="Sanguinetti M."/>
            <person name="Schuetze T."/>
            <person name="Sepcic K."/>
            <person name="Shelest E."/>
            <person name="Sherlock G."/>
            <person name="Sophianopoulou V."/>
            <person name="Squina F.M."/>
            <person name="Sun H."/>
            <person name="Susca A."/>
            <person name="Todd R.B."/>
            <person name="Tsang A."/>
            <person name="Unkles S.E."/>
            <person name="van de Wiele N."/>
            <person name="van Rossen-Uffink D."/>
            <person name="Oliveira J.V."/>
            <person name="Vesth T.C."/>
            <person name="Visser J."/>
            <person name="Yu J.-H."/>
            <person name="Zhou M."/>
            <person name="Andersen M.R."/>
            <person name="Archer D.B."/>
            <person name="Baker S.E."/>
            <person name="Benoit I."/>
            <person name="Brakhage A.A."/>
            <person name="Braus G.H."/>
            <person name="Fischer R."/>
            <person name="Frisvad J.C."/>
            <person name="Goldman G.H."/>
            <person name="Houbraken J."/>
            <person name="Oakley B."/>
            <person name="Pocsi I."/>
            <person name="Scazzocchio C."/>
            <person name="Seiboth B."/>
            <person name="vanKuyk P.A."/>
            <person name="Wortman J."/>
            <person name="Dyer P.S."/>
            <person name="Grigoriev I.V."/>
        </authorList>
    </citation>
    <scope>NUCLEOTIDE SEQUENCE [LARGE SCALE GENOMIC DNA]</scope>
    <source>
        <strain evidence="3">CBS 593.65</strain>
    </source>
</reference>
<dbReference type="PANTHER" id="PTHR13282:SF6">
    <property type="entry name" value="PROTEIN FAM32A"/>
    <property type="match status" value="1"/>
</dbReference>
<dbReference type="InterPro" id="IPR013865">
    <property type="entry name" value="FAM32A"/>
</dbReference>
<feature type="compositionally biased region" description="Basic and acidic residues" evidence="1">
    <location>
        <begin position="45"/>
        <end position="61"/>
    </location>
</feature>
<dbReference type="EMBL" id="KV878583">
    <property type="protein sequence ID" value="OJJ62778.1"/>
    <property type="molecule type" value="Genomic_DNA"/>
</dbReference>
<dbReference type="OrthoDB" id="205403at2759"/>
<feature type="compositionally biased region" description="Polar residues" evidence="1">
    <location>
        <begin position="76"/>
        <end position="85"/>
    </location>
</feature>
<dbReference type="VEuPathDB" id="FungiDB:ASPSYDRAFT_86431"/>
<evidence type="ECO:0000313" key="2">
    <source>
        <dbReference type="EMBL" id="OJJ62778.1"/>
    </source>
</evidence>
<evidence type="ECO:0000256" key="1">
    <source>
        <dbReference type="SAM" id="MobiDB-lite"/>
    </source>
</evidence>